<dbReference type="PIRSF" id="PIRSF000310">
    <property type="entry name" value="NiFe_hyd_ssu"/>
    <property type="match status" value="1"/>
</dbReference>
<dbReference type="PRINTS" id="PR00614">
    <property type="entry name" value="NIHGNASESMLL"/>
</dbReference>
<keyword evidence="6 12" id="KW-0479">Metal-binding</keyword>
<dbReference type="InterPro" id="IPR037148">
    <property type="entry name" value="NiFe-Hase_small_C_sf"/>
</dbReference>
<dbReference type="GO" id="GO:0051538">
    <property type="term" value="F:3 iron, 4 sulfur cluster binding"/>
    <property type="evidence" value="ECO:0007669"/>
    <property type="project" value="UniProtKB-KW"/>
</dbReference>
<dbReference type="Pfam" id="PF14720">
    <property type="entry name" value="NiFe_hyd_SSU_C"/>
    <property type="match status" value="1"/>
</dbReference>
<feature type="binding site" evidence="12">
    <location>
        <position position="278"/>
    </location>
    <ligand>
        <name>[3Fe-4S] cluster</name>
        <dbReference type="ChEBI" id="CHEBI:21137"/>
    </ligand>
</feature>
<dbReference type="Gene3D" id="3.40.50.700">
    <property type="entry name" value="NADH:ubiquinone oxidoreductase-like, 20kDa subunit"/>
    <property type="match status" value="1"/>
</dbReference>
<feature type="domain" description="NADH:ubiquinone oxidoreductase-like 20kDa subunit" evidence="13">
    <location>
        <begin position="51"/>
        <end position="211"/>
    </location>
</feature>
<feature type="binding site" evidence="12">
    <location>
        <position position="235"/>
    </location>
    <ligand>
        <name>[4Fe-4S] cluster</name>
        <dbReference type="ChEBI" id="CHEBI:49883"/>
        <label>2</label>
    </ligand>
</feature>
<evidence type="ECO:0000256" key="12">
    <source>
        <dbReference type="PIRSR" id="PIRSR000310-1"/>
    </source>
</evidence>
<keyword evidence="11 12" id="KW-0003">3Fe-4S</keyword>
<dbReference type="InterPro" id="IPR001821">
    <property type="entry name" value="NiFe_hydrogenase_ssu"/>
</dbReference>
<dbReference type="GO" id="GO:0044569">
    <property type="term" value="C:[Ni-Fe] hydrogenase complex"/>
    <property type="evidence" value="ECO:0007669"/>
    <property type="project" value="TreeGrafter"/>
</dbReference>
<comment type="subcellular location">
    <subcellularLocation>
        <location evidence="3">Cell envelope</location>
    </subcellularLocation>
</comment>
<evidence type="ECO:0000256" key="6">
    <source>
        <dbReference type="ARBA" id="ARBA00022723"/>
    </source>
</evidence>
<feature type="binding site" evidence="12">
    <location>
        <position position="263"/>
    </location>
    <ligand>
        <name>[4Fe-4S] cluster</name>
        <dbReference type="ChEBI" id="CHEBI:49883"/>
        <label>2</label>
    </ligand>
</feature>
<dbReference type="Gene3D" id="4.10.480.10">
    <property type="entry name" value="Cytochrome-c3 hydrogenase, C-terminal domain"/>
    <property type="match status" value="1"/>
</dbReference>
<protein>
    <submittedName>
        <fullName evidence="15">Hydrogenase (NiFe) small subunit</fullName>
    </submittedName>
</protein>
<comment type="cofactor">
    <cofactor evidence="1">
        <name>[3Fe-4S] cluster</name>
        <dbReference type="ChEBI" id="CHEBI:21137"/>
    </cofactor>
</comment>
<dbReference type="NCBIfam" id="TIGR00391">
    <property type="entry name" value="hydA"/>
    <property type="match status" value="1"/>
</dbReference>
<dbReference type="Pfam" id="PF01058">
    <property type="entry name" value="Oxidored_q6"/>
    <property type="match status" value="1"/>
</dbReference>
<dbReference type="AlphaFoldDB" id="A0A0A7GCK7"/>
<evidence type="ECO:0000256" key="2">
    <source>
        <dbReference type="ARBA" id="ARBA00001966"/>
    </source>
</evidence>
<keyword evidence="10 12" id="KW-0411">Iron-sulfur</keyword>
<dbReference type="GO" id="GO:0051539">
    <property type="term" value="F:4 iron, 4 sulfur cluster binding"/>
    <property type="evidence" value="ECO:0007669"/>
    <property type="project" value="UniProtKB-KW"/>
</dbReference>
<dbReference type="GO" id="GO:0009061">
    <property type="term" value="P:anaerobic respiration"/>
    <property type="evidence" value="ECO:0007669"/>
    <property type="project" value="TreeGrafter"/>
</dbReference>
<dbReference type="GO" id="GO:0008901">
    <property type="term" value="F:ferredoxin hydrogenase activity"/>
    <property type="evidence" value="ECO:0007669"/>
    <property type="project" value="InterPro"/>
</dbReference>
<feature type="binding site" evidence="12">
    <location>
        <position position="150"/>
    </location>
    <ligand>
        <name>[4Fe-4S] cluster</name>
        <dbReference type="ChEBI" id="CHEBI:49883"/>
        <label>1</label>
    </ligand>
</feature>
<evidence type="ECO:0000256" key="7">
    <source>
        <dbReference type="ARBA" id="ARBA00022729"/>
    </source>
</evidence>
<feature type="binding site" evidence="12">
    <location>
        <position position="51"/>
    </location>
    <ligand>
        <name>[4Fe-4S] cluster</name>
        <dbReference type="ChEBI" id="CHEBI:49883"/>
        <label>1</label>
    </ligand>
</feature>
<evidence type="ECO:0000256" key="1">
    <source>
        <dbReference type="ARBA" id="ARBA00001927"/>
    </source>
</evidence>
<dbReference type="PANTHER" id="PTHR30013">
    <property type="entry name" value="NIFE / NIFESE HYDROGENASE SMALL SUBUNIT FAMILY MEMBER"/>
    <property type="match status" value="1"/>
</dbReference>
<feature type="binding site" evidence="12">
    <location>
        <position position="269"/>
    </location>
    <ligand>
        <name>[4Fe-4S] cluster</name>
        <dbReference type="ChEBI" id="CHEBI:49883"/>
        <label>2</label>
    </ligand>
</feature>
<dbReference type="STRING" id="565033.GACE_0714"/>
<reference evidence="15 16" key="1">
    <citation type="journal article" date="2015" name="Appl. Environ. Microbiol.">
        <title>The Geoglobus acetivorans genome: Fe(III) reduction, acetate utilization, autotrophic growth, and degradation of aromatic compounds in a hyperthermophilic archaeon.</title>
        <authorList>
            <person name="Mardanov A.V."/>
            <person name="Slododkina G.B."/>
            <person name="Slobodkin A.I."/>
            <person name="Beletsky A.V."/>
            <person name="Gavrilov S.N."/>
            <person name="Kublanov I.V."/>
            <person name="Bonch-Osmolovskaya E.A."/>
            <person name="Skryabin K.G."/>
            <person name="Ravin N.V."/>
        </authorList>
    </citation>
    <scope>NUCLEOTIDE SEQUENCE [LARGE SCALE GENOMIC DNA]</scope>
    <source>
        <strain evidence="15 16">SBH6</strain>
    </source>
</reference>
<evidence type="ECO:0000313" key="16">
    <source>
        <dbReference type="Proteomes" id="UP000030624"/>
    </source>
</evidence>
<feature type="binding site" evidence="12">
    <location>
        <position position="297"/>
    </location>
    <ligand>
        <name>[3Fe-4S] cluster</name>
        <dbReference type="ChEBI" id="CHEBI:21137"/>
    </ligand>
</feature>
<dbReference type="GO" id="GO:0046872">
    <property type="term" value="F:metal ion binding"/>
    <property type="evidence" value="ECO:0007669"/>
    <property type="project" value="UniProtKB-KW"/>
</dbReference>
<dbReference type="EMBL" id="CP009552">
    <property type="protein sequence ID" value="AIY89765.1"/>
    <property type="molecule type" value="Genomic_DNA"/>
</dbReference>
<evidence type="ECO:0000259" key="13">
    <source>
        <dbReference type="Pfam" id="PF01058"/>
    </source>
</evidence>
<dbReference type="PANTHER" id="PTHR30013:SF7">
    <property type="entry name" value="HYDROGENASE-2 SMALL CHAIN"/>
    <property type="match status" value="1"/>
</dbReference>
<dbReference type="InterPro" id="IPR006137">
    <property type="entry name" value="NADH_UbQ_OxRdtase-like_20kDa"/>
</dbReference>
<keyword evidence="7" id="KW-0732">Signal</keyword>
<evidence type="ECO:0000256" key="11">
    <source>
        <dbReference type="ARBA" id="ARBA00023291"/>
    </source>
</evidence>
<feature type="binding site" evidence="12">
    <location>
        <position position="300"/>
    </location>
    <ligand>
        <name>[3Fe-4S] cluster</name>
        <dbReference type="ChEBI" id="CHEBI:21137"/>
    </ligand>
</feature>
<keyword evidence="8" id="KW-0560">Oxidoreductase</keyword>
<evidence type="ECO:0000256" key="9">
    <source>
        <dbReference type="ARBA" id="ARBA00023004"/>
    </source>
</evidence>
<dbReference type="InterPro" id="IPR019546">
    <property type="entry name" value="TAT_signal_bac_arc"/>
</dbReference>
<dbReference type="NCBIfam" id="TIGR01409">
    <property type="entry name" value="TAT_signal_seq"/>
    <property type="match status" value="1"/>
</dbReference>
<comment type="cofactor">
    <cofactor evidence="2">
        <name>[4Fe-4S] cluster</name>
        <dbReference type="ChEBI" id="CHEBI:49883"/>
    </cofactor>
</comment>
<evidence type="ECO:0000256" key="5">
    <source>
        <dbReference type="ARBA" id="ARBA00022485"/>
    </source>
</evidence>
<feature type="domain" description="Cytochrome-c3 hydrogenase C-terminal" evidence="14">
    <location>
        <begin position="230"/>
        <end position="313"/>
    </location>
</feature>
<feature type="binding site" evidence="12">
    <location>
        <position position="198"/>
    </location>
    <ligand>
        <name>[4Fe-4S] cluster</name>
        <dbReference type="ChEBI" id="CHEBI:49883"/>
        <label>1</label>
    </ligand>
</feature>
<evidence type="ECO:0000256" key="3">
    <source>
        <dbReference type="ARBA" id="ARBA00004196"/>
    </source>
</evidence>
<gene>
    <name evidence="15" type="ORF">GACE_0714</name>
</gene>
<evidence type="ECO:0000313" key="15">
    <source>
        <dbReference type="EMBL" id="AIY89765.1"/>
    </source>
</evidence>
<dbReference type="InterPro" id="IPR037024">
    <property type="entry name" value="NiFe_Hase_small_N_sf"/>
</dbReference>
<dbReference type="SUPFAM" id="SSF56770">
    <property type="entry name" value="HydA/Nqo6-like"/>
    <property type="match status" value="1"/>
</dbReference>
<evidence type="ECO:0000259" key="14">
    <source>
        <dbReference type="Pfam" id="PF14720"/>
    </source>
</evidence>
<dbReference type="Proteomes" id="UP000030624">
    <property type="component" value="Chromosome"/>
</dbReference>
<dbReference type="PROSITE" id="PS51318">
    <property type="entry name" value="TAT"/>
    <property type="match status" value="1"/>
</dbReference>
<comment type="similarity">
    <text evidence="4">Belongs to the [NiFe]/[NiFeSe] hydrogenase small subunit family.</text>
</comment>
<dbReference type="HOGENOM" id="CLU_046107_1_2_2"/>
<feature type="binding site" evidence="12">
    <location>
        <position position="238"/>
    </location>
    <ligand>
        <name>[4Fe-4S] cluster</name>
        <dbReference type="ChEBI" id="CHEBI:49883"/>
        <label>2</label>
    </ligand>
</feature>
<dbReference type="InterPro" id="IPR027394">
    <property type="entry name" value="Cytochrome-c3_hydrogenase_C"/>
</dbReference>
<organism evidence="15 16">
    <name type="scientific">Geoglobus acetivorans</name>
    <dbReference type="NCBI Taxonomy" id="565033"/>
    <lineage>
        <taxon>Archaea</taxon>
        <taxon>Methanobacteriati</taxon>
        <taxon>Methanobacteriota</taxon>
        <taxon>Archaeoglobi</taxon>
        <taxon>Archaeoglobales</taxon>
        <taxon>Archaeoglobaceae</taxon>
        <taxon>Geoglobus</taxon>
    </lineage>
</organism>
<keyword evidence="5 12" id="KW-0004">4Fe-4S</keyword>
<name>A0A0A7GCK7_GEOAI</name>
<evidence type="ECO:0000256" key="4">
    <source>
        <dbReference type="ARBA" id="ARBA00006605"/>
    </source>
</evidence>
<dbReference type="InterPro" id="IPR006311">
    <property type="entry name" value="TAT_signal"/>
</dbReference>
<dbReference type="GO" id="GO:0009375">
    <property type="term" value="C:ferredoxin hydrogenase complex"/>
    <property type="evidence" value="ECO:0007669"/>
    <property type="project" value="InterPro"/>
</dbReference>
<dbReference type="GO" id="GO:0009055">
    <property type="term" value="F:electron transfer activity"/>
    <property type="evidence" value="ECO:0007669"/>
    <property type="project" value="TreeGrafter"/>
</dbReference>
<evidence type="ECO:0000256" key="8">
    <source>
        <dbReference type="ARBA" id="ARBA00023002"/>
    </source>
</evidence>
<keyword evidence="9 12" id="KW-0408">Iron</keyword>
<feature type="binding site" evidence="12">
    <location>
        <position position="54"/>
    </location>
    <ligand>
        <name>[4Fe-4S] cluster</name>
        <dbReference type="ChEBI" id="CHEBI:49883"/>
        <label>1</label>
    </ligand>
</feature>
<dbReference type="GO" id="GO:0016020">
    <property type="term" value="C:membrane"/>
    <property type="evidence" value="ECO:0007669"/>
    <property type="project" value="TreeGrafter"/>
</dbReference>
<evidence type="ECO:0000256" key="10">
    <source>
        <dbReference type="ARBA" id="ARBA00023014"/>
    </source>
</evidence>
<sequence length="367" mass="39744">MSGLSRRDFIKSAGLMGASAVLLANKAEIVQAFETAKNNGVKLVWIQGQSCTACTISLLQADNPDLYDAIEELKVNVAFHQTVMQPFGDEAIKILEEVEPDVLVLEGAIPIGMKEACLLGEKNGQPIYFEDWVKQLVSKTKVAVVGFGVCATYGGIPAAKDGLGSSYENGSVTGAVGLYDFFKKYGKPSVPVVFIPGCPGHPDWLMIVLASILLGIVPEVDEYYRPKAMFSRIIHDNCPRRGYYGKGQFAADLTETDAKYETCLYKVGCKAPFVYAACAETRWNSGLNVCMNAGAPCIGCMDPGFPDKMSPFYESRESTEIMFGIDPTTLGKVAVGAAVLGVAAHAVRRGRKHPEIKDDEIEKTKKK</sequence>
<accession>A0A0A7GCK7</accession>
<dbReference type="eggNOG" id="arCOG02474">
    <property type="taxonomic scope" value="Archaea"/>
</dbReference>
<proteinExistence type="inferred from homology"/>
<dbReference type="KEGG" id="gac:GACE_0714"/>